<dbReference type="Pfam" id="PF03184">
    <property type="entry name" value="DDE_1"/>
    <property type="match status" value="1"/>
</dbReference>
<evidence type="ECO:0000313" key="5">
    <source>
        <dbReference type="Proteomes" id="UP001159363"/>
    </source>
</evidence>
<dbReference type="InterPro" id="IPR006600">
    <property type="entry name" value="HTH_CenpB_DNA-bd_dom"/>
</dbReference>
<protein>
    <recommendedName>
        <fullName evidence="3">HTH CENPB-type domain-containing protein</fullName>
    </recommendedName>
</protein>
<dbReference type="Pfam" id="PF03221">
    <property type="entry name" value="HTH_Tnp_Tc5"/>
    <property type="match status" value="1"/>
</dbReference>
<evidence type="ECO:0000259" key="3">
    <source>
        <dbReference type="PROSITE" id="PS51253"/>
    </source>
</evidence>
<gene>
    <name evidence="4" type="ORF">PR048_018369</name>
</gene>
<feature type="domain" description="HTH CENPB-type" evidence="3">
    <location>
        <begin position="1"/>
        <end position="57"/>
    </location>
</feature>
<comment type="caution">
    <text evidence="4">The sequence shown here is derived from an EMBL/GenBank/DDBJ whole genome shotgun (WGS) entry which is preliminary data.</text>
</comment>
<dbReference type="Proteomes" id="UP001159363">
    <property type="component" value="Chromosome 5"/>
</dbReference>
<accession>A0ABQ9HC54</accession>
<name>A0ABQ9HC54_9NEOP</name>
<dbReference type="PROSITE" id="PS51253">
    <property type="entry name" value="HTH_CENPB"/>
    <property type="match status" value="1"/>
</dbReference>
<evidence type="ECO:0000313" key="4">
    <source>
        <dbReference type="EMBL" id="KAJ8881883.1"/>
    </source>
</evidence>
<dbReference type="SUPFAM" id="SSF46689">
    <property type="entry name" value="Homeodomain-like"/>
    <property type="match status" value="1"/>
</dbReference>
<proteinExistence type="predicted"/>
<evidence type="ECO:0000256" key="1">
    <source>
        <dbReference type="ARBA" id="ARBA00004123"/>
    </source>
</evidence>
<dbReference type="InterPro" id="IPR004875">
    <property type="entry name" value="DDE_SF_endonuclease_dom"/>
</dbReference>
<dbReference type="SMART" id="SM00674">
    <property type="entry name" value="CENPB"/>
    <property type="match status" value="1"/>
</dbReference>
<dbReference type="Gene3D" id="1.10.10.60">
    <property type="entry name" value="Homeodomain-like"/>
    <property type="match status" value="1"/>
</dbReference>
<organism evidence="4 5">
    <name type="scientific">Dryococelus australis</name>
    <dbReference type="NCBI Taxonomy" id="614101"/>
    <lineage>
        <taxon>Eukaryota</taxon>
        <taxon>Metazoa</taxon>
        <taxon>Ecdysozoa</taxon>
        <taxon>Arthropoda</taxon>
        <taxon>Hexapoda</taxon>
        <taxon>Insecta</taxon>
        <taxon>Pterygota</taxon>
        <taxon>Neoptera</taxon>
        <taxon>Polyneoptera</taxon>
        <taxon>Phasmatodea</taxon>
        <taxon>Verophasmatodea</taxon>
        <taxon>Anareolatae</taxon>
        <taxon>Phasmatidae</taxon>
        <taxon>Eurycanthinae</taxon>
        <taxon>Dryococelus</taxon>
    </lineage>
</organism>
<dbReference type="InterPro" id="IPR009057">
    <property type="entry name" value="Homeodomain-like_sf"/>
</dbReference>
<sequence>MRGPQYKELEEKLLEWFHQMLEAKADYFALQLQVDDFKCSNGWLQRFMQRNNLVYKTVCGESTAVDNDAAVSWLDSVQPVVSKYVPCDIFNMDGTGRENCHGGKHSTACITVLLCCDQDGSMKLRPPVIDKSKNPRCFKVMACRVQQKIGNFEQKCSSALISLCCTYSSWTAAQQCYANILACKYD</sequence>
<dbReference type="EMBL" id="JARBHB010000006">
    <property type="protein sequence ID" value="KAJ8881883.1"/>
    <property type="molecule type" value="Genomic_DNA"/>
</dbReference>
<keyword evidence="2" id="KW-0238">DNA-binding</keyword>
<dbReference type="InterPro" id="IPR050863">
    <property type="entry name" value="CenT-Element_Derived"/>
</dbReference>
<comment type="subcellular location">
    <subcellularLocation>
        <location evidence="1">Nucleus</location>
    </subcellularLocation>
</comment>
<dbReference type="PANTHER" id="PTHR19303:SF73">
    <property type="entry name" value="PROTEIN PDC2"/>
    <property type="match status" value="1"/>
</dbReference>
<dbReference type="PANTHER" id="PTHR19303">
    <property type="entry name" value="TRANSPOSON"/>
    <property type="match status" value="1"/>
</dbReference>
<evidence type="ECO:0000256" key="2">
    <source>
        <dbReference type="ARBA" id="ARBA00023125"/>
    </source>
</evidence>
<keyword evidence="5" id="KW-1185">Reference proteome</keyword>
<reference evidence="4 5" key="1">
    <citation type="submission" date="2023-02" db="EMBL/GenBank/DDBJ databases">
        <title>LHISI_Scaffold_Assembly.</title>
        <authorList>
            <person name="Stuart O.P."/>
            <person name="Cleave R."/>
            <person name="Magrath M.J.L."/>
            <person name="Mikheyev A.S."/>
        </authorList>
    </citation>
    <scope>NUCLEOTIDE SEQUENCE [LARGE SCALE GENOMIC DNA]</scope>
    <source>
        <strain evidence="4">Daus_M_001</strain>
        <tissue evidence="4">Leg muscle</tissue>
    </source>
</reference>